<evidence type="ECO:0000313" key="1">
    <source>
        <dbReference type="EMBL" id="RPF26556.1"/>
    </source>
</evidence>
<reference evidence="1 2" key="1">
    <citation type="submission" date="2018-11" db="EMBL/GenBank/DDBJ databases">
        <title>Sequencing the genomes of 1000 actinobacteria strains.</title>
        <authorList>
            <person name="Klenk H.-P."/>
        </authorList>
    </citation>
    <scope>NUCLEOTIDE SEQUENCE [LARGE SCALE GENOMIC DNA]</scope>
    <source>
        <strain evidence="1 2">DSM 14418</strain>
    </source>
</reference>
<evidence type="ECO:0000313" key="2">
    <source>
        <dbReference type="Proteomes" id="UP000280726"/>
    </source>
</evidence>
<comment type="caution">
    <text evidence="1">The sequence shown here is derived from an EMBL/GenBank/DDBJ whole genome shotgun (WGS) entry which is preliminary data.</text>
</comment>
<protein>
    <submittedName>
        <fullName evidence="1">Uncharacterized protein</fullName>
    </submittedName>
</protein>
<proteinExistence type="predicted"/>
<keyword evidence="2" id="KW-1185">Reference proteome</keyword>
<dbReference type="RefSeq" id="WP_170175216.1">
    <property type="nucleotide sequence ID" value="NZ_RKRA01000001.1"/>
</dbReference>
<dbReference type="Proteomes" id="UP000280726">
    <property type="component" value="Unassembled WGS sequence"/>
</dbReference>
<dbReference type="AlphaFoldDB" id="A0A3N4Z4D9"/>
<organism evidence="1 2">
    <name type="scientific">Georgenia muralis</name>
    <dbReference type="NCBI Taxonomy" id="154117"/>
    <lineage>
        <taxon>Bacteria</taxon>
        <taxon>Bacillati</taxon>
        <taxon>Actinomycetota</taxon>
        <taxon>Actinomycetes</taxon>
        <taxon>Micrococcales</taxon>
        <taxon>Bogoriellaceae</taxon>
        <taxon>Georgenia</taxon>
    </lineage>
</organism>
<dbReference type="EMBL" id="RKRA01000001">
    <property type="protein sequence ID" value="RPF26556.1"/>
    <property type="molecule type" value="Genomic_DNA"/>
</dbReference>
<sequence length="302" mass="32074">MADDTTARPTLDRGLADPHHLLVLPAEVTADDLEALAVSRDEDAGWAGPSQLRVQAGVQLTGPWGLDRALRSGFDLPAWADHAYLLLCPVQRGGPLPPELRGIDPVLDAFPEGVPHGVESEALGHLRAFARRLGGAVRLAGSGAVVVPDADAAVDLTVLAPVWLDHDVCLQVLTQTLPEVHSLLDDIPDELARLQVLEGYAIVAHLGEGDLVEVAVGGLQQPPVVLRGTPWAHGGVVAYEVRWRPHHPEQAFAARPSLGQRRARARAGALIERTVLALHALTGGEISDDDGFLVEPGDLGRD</sequence>
<gene>
    <name evidence="1" type="ORF">EDD32_1001</name>
</gene>
<name>A0A3N4Z4D9_9MICO</name>
<accession>A0A3N4Z4D9</accession>